<evidence type="ECO:0000256" key="7">
    <source>
        <dbReference type="PIRSR" id="PIRSR005604-1"/>
    </source>
</evidence>
<dbReference type="PIRSF" id="PIRSF005604">
    <property type="entry name" value="XET"/>
    <property type="match status" value="1"/>
</dbReference>
<evidence type="ECO:0000256" key="5">
    <source>
        <dbReference type="ARBA" id="ARBA00023295"/>
    </source>
</evidence>
<dbReference type="PANTHER" id="PTHR31062">
    <property type="entry name" value="XYLOGLUCAN ENDOTRANSGLUCOSYLASE/HYDROLASE PROTEIN 8-RELATED"/>
    <property type="match status" value="1"/>
</dbReference>
<evidence type="ECO:0000259" key="10">
    <source>
        <dbReference type="PROSITE" id="PS51762"/>
    </source>
</evidence>
<reference evidence="11 12" key="1">
    <citation type="submission" date="2024-06" db="EMBL/GenBank/DDBJ databases">
        <title>A chromosome level genome sequence of Diviner's sage (Salvia divinorum).</title>
        <authorList>
            <person name="Ford S.A."/>
            <person name="Ro D.-K."/>
            <person name="Ness R.W."/>
            <person name="Phillips M.A."/>
        </authorList>
    </citation>
    <scope>NUCLEOTIDE SEQUENCE [LARGE SCALE GENOMIC DNA]</scope>
    <source>
        <strain evidence="11">SAF-2024a</strain>
        <tissue evidence="11">Leaf</tissue>
    </source>
</reference>
<evidence type="ECO:0000313" key="11">
    <source>
        <dbReference type="EMBL" id="KAL1541925.1"/>
    </source>
</evidence>
<keyword evidence="4" id="KW-0325">Glycoprotein</keyword>
<dbReference type="EC" id="2.4.1.207" evidence="9"/>
<comment type="caution">
    <text evidence="11">The sequence shown here is derived from an EMBL/GenBank/DDBJ whole genome shotgun (WGS) entry which is preliminary data.</text>
</comment>
<comment type="subcellular location">
    <subcellularLocation>
        <location evidence="9">Secreted</location>
        <location evidence="9">Cell wall</location>
    </subcellularLocation>
    <subcellularLocation>
        <location evidence="9">Secreted</location>
        <location evidence="9">Extracellular space</location>
        <location evidence="9">Apoplast</location>
    </subcellularLocation>
</comment>
<dbReference type="PROSITE" id="PS51762">
    <property type="entry name" value="GH16_2"/>
    <property type="match status" value="1"/>
</dbReference>
<dbReference type="Proteomes" id="UP001567538">
    <property type="component" value="Unassembled WGS sequence"/>
</dbReference>
<comment type="function">
    <text evidence="9">Catalyzes xyloglucan endohydrolysis (XEH) and/or endotransglycosylation (XET). Cleaves and religates xyloglucan polymers, an essential constituent of the primary cell wall, and thereby participates in cell wall construction of growing tissues.</text>
</comment>
<proteinExistence type="inferred from homology"/>
<feature type="glycosylation site" description="N-linked (GlcNAc...) asparagine" evidence="8">
    <location>
        <position position="115"/>
    </location>
</feature>
<evidence type="ECO:0000256" key="2">
    <source>
        <dbReference type="ARBA" id="ARBA00022801"/>
    </source>
</evidence>
<feature type="domain" description="GH16" evidence="10">
    <location>
        <begin position="11"/>
        <end position="221"/>
    </location>
</feature>
<dbReference type="GO" id="GO:0071555">
    <property type="term" value="P:cell wall organization"/>
    <property type="evidence" value="ECO:0007669"/>
    <property type="project" value="UniProtKB-KW"/>
</dbReference>
<sequence>MNMLFQNRKCKSSNTLTTTISIIFLLQTVIISADFNELFEADWAPDHIVAQGDRISLSLDSSTGCGFESKKKYLFGKASAELKLVQGDSAGTVTTYYMSSQGPHHDELDFEFLGNVSGEPYVVQTNLYINGTGDREQRHYLWFDPTLDFHTYSFLWNRRSILFLVDDIPIREYANKERKGMPYPRKQAMGIYGSLWNADDWATQGGRVKTNWTNAPFVVTFNSLEIDACAFSSDKADDVDAVAKCGKSGQFWWDKPVVKEEHKRRRKQLKWVRDNFLVYDYCRDVGRFPQGLPKECHA</sequence>
<name>A0ABD1GDX0_SALDI</name>
<dbReference type="EMBL" id="JBEAFC010000009">
    <property type="protein sequence ID" value="KAL1541925.1"/>
    <property type="molecule type" value="Genomic_DNA"/>
</dbReference>
<evidence type="ECO:0000256" key="8">
    <source>
        <dbReference type="PIRSR" id="PIRSR005604-2"/>
    </source>
</evidence>
<dbReference type="Gene3D" id="2.60.120.200">
    <property type="match status" value="1"/>
</dbReference>
<keyword evidence="11" id="KW-0328">Glycosyltransferase</keyword>
<keyword evidence="2 9" id="KW-0378">Hydrolase</keyword>
<organism evidence="11 12">
    <name type="scientific">Salvia divinorum</name>
    <name type="common">Maria pastora</name>
    <name type="synonym">Diviner's sage</name>
    <dbReference type="NCBI Taxonomy" id="28513"/>
    <lineage>
        <taxon>Eukaryota</taxon>
        <taxon>Viridiplantae</taxon>
        <taxon>Streptophyta</taxon>
        <taxon>Embryophyta</taxon>
        <taxon>Tracheophyta</taxon>
        <taxon>Spermatophyta</taxon>
        <taxon>Magnoliopsida</taxon>
        <taxon>eudicotyledons</taxon>
        <taxon>Gunneridae</taxon>
        <taxon>Pentapetalae</taxon>
        <taxon>asterids</taxon>
        <taxon>lamiids</taxon>
        <taxon>Lamiales</taxon>
        <taxon>Lamiaceae</taxon>
        <taxon>Nepetoideae</taxon>
        <taxon>Mentheae</taxon>
        <taxon>Salviinae</taxon>
        <taxon>Salvia</taxon>
        <taxon>Salvia subgen. Calosphace</taxon>
    </lineage>
</organism>
<feature type="active site" description="Nucleophile" evidence="7">
    <location>
        <position position="107"/>
    </location>
</feature>
<keyword evidence="12" id="KW-1185">Reference proteome</keyword>
<gene>
    <name evidence="11" type="ORF">AAHA92_26082</name>
</gene>
<dbReference type="Pfam" id="PF00722">
    <property type="entry name" value="Glyco_hydro_16"/>
    <property type="match status" value="1"/>
</dbReference>
<dbReference type="SUPFAM" id="SSF49899">
    <property type="entry name" value="Concanavalin A-like lectins/glucanases"/>
    <property type="match status" value="1"/>
</dbReference>
<evidence type="ECO:0000256" key="3">
    <source>
        <dbReference type="ARBA" id="ARBA00023157"/>
    </source>
</evidence>
<keyword evidence="5 9" id="KW-0326">Glycosidase</keyword>
<accession>A0ABD1GDX0</accession>
<dbReference type="InterPro" id="IPR016455">
    <property type="entry name" value="XTH"/>
</dbReference>
<evidence type="ECO:0000256" key="6">
    <source>
        <dbReference type="ARBA" id="ARBA00038488"/>
    </source>
</evidence>
<keyword evidence="9" id="KW-0964">Secreted</keyword>
<keyword evidence="9" id="KW-0052">Apoplast</keyword>
<dbReference type="GO" id="GO:0016798">
    <property type="term" value="F:hydrolase activity, acting on glycosyl bonds"/>
    <property type="evidence" value="ECO:0007669"/>
    <property type="project" value="UniProtKB-KW"/>
</dbReference>
<dbReference type="PROSITE" id="PS01034">
    <property type="entry name" value="GH16_1"/>
    <property type="match status" value="1"/>
</dbReference>
<dbReference type="InterPro" id="IPR010713">
    <property type="entry name" value="XET_C"/>
</dbReference>
<comment type="PTM">
    <text evidence="9">Contains at least one intrachain disulfide bond essential for its enzymatic activity.</text>
</comment>
<dbReference type="InterPro" id="IPR008263">
    <property type="entry name" value="GH16_AS"/>
</dbReference>
<keyword evidence="3" id="KW-1015">Disulfide bond</keyword>
<protein>
    <recommendedName>
        <fullName evidence="9">Xyloglucan endotransglucosylase/hydrolase</fullName>
        <ecNumber evidence="9">2.4.1.207</ecNumber>
    </recommendedName>
</protein>
<keyword evidence="1 9" id="KW-0808">Transferase</keyword>
<dbReference type="InterPro" id="IPR013320">
    <property type="entry name" value="ConA-like_dom_sf"/>
</dbReference>
<keyword evidence="9" id="KW-0961">Cell wall biogenesis/degradation</keyword>
<evidence type="ECO:0000256" key="4">
    <source>
        <dbReference type="ARBA" id="ARBA00023180"/>
    </source>
</evidence>
<keyword evidence="9" id="KW-0134">Cell wall</keyword>
<dbReference type="AlphaFoldDB" id="A0ABD1GDX0"/>
<feature type="active site" description="Proton donor" evidence="7">
    <location>
        <position position="111"/>
    </location>
</feature>
<dbReference type="InterPro" id="IPR044791">
    <property type="entry name" value="Beta-glucanase/XTH"/>
</dbReference>
<evidence type="ECO:0000256" key="9">
    <source>
        <dbReference type="RuleBase" id="RU361120"/>
    </source>
</evidence>
<dbReference type="GO" id="GO:0048046">
    <property type="term" value="C:apoplast"/>
    <property type="evidence" value="ECO:0007669"/>
    <property type="project" value="UniProtKB-SubCell"/>
</dbReference>
<dbReference type="InterPro" id="IPR000757">
    <property type="entry name" value="Beta-glucanase-like"/>
</dbReference>
<comment type="similarity">
    <text evidence="6">Belongs to the glycosyl hydrolase 16 family. XTH group 1 subfamily.</text>
</comment>
<dbReference type="FunFam" id="2.60.120.200:FF:000025">
    <property type="entry name" value="Xyloglucan endotransglucosylase/hydrolase"/>
    <property type="match status" value="1"/>
</dbReference>
<evidence type="ECO:0000313" key="12">
    <source>
        <dbReference type="Proteomes" id="UP001567538"/>
    </source>
</evidence>
<dbReference type="Pfam" id="PF06955">
    <property type="entry name" value="XET_C"/>
    <property type="match status" value="1"/>
</dbReference>
<dbReference type="GO" id="GO:0016762">
    <property type="term" value="F:xyloglucan:xyloglucosyl transferase activity"/>
    <property type="evidence" value="ECO:0007669"/>
    <property type="project" value="UniProtKB-EC"/>
</dbReference>
<dbReference type="CDD" id="cd02176">
    <property type="entry name" value="GH16_XET"/>
    <property type="match status" value="1"/>
</dbReference>
<evidence type="ECO:0000256" key="1">
    <source>
        <dbReference type="ARBA" id="ARBA00022679"/>
    </source>
</evidence>